<evidence type="ECO:0000256" key="2">
    <source>
        <dbReference type="ARBA" id="ARBA00022714"/>
    </source>
</evidence>
<dbReference type="Gene3D" id="3.40.30.10">
    <property type="entry name" value="Glutaredoxin"/>
    <property type="match status" value="1"/>
</dbReference>
<comment type="cofactor">
    <cofactor evidence="6">
        <name>[2Fe-2S] cluster</name>
        <dbReference type="ChEBI" id="CHEBI:190135"/>
    </cofactor>
</comment>
<feature type="binding site" evidence="7">
    <location>
        <position position="94"/>
    </location>
    <ligand>
        <name>[2Fe-2S] cluster</name>
        <dbReference type="ChEBI" id="CHEBI:190135"/>
    </ligand>
</feature>
<dbReference type="InterPro" id="IPR002023">
    <property type="entry name" value="NuoE-like"/>
</dbReference>
<dbReference type="SUPFAM" id="SSF52833">
    <property type="entry name" value="Thioredoxin-like"/>
    <property type="match status" value="1"/>
</dbReference>
<comment type="cofactor">
    <cofactor evidence="7">
        <name>[2Fe-2S] cluster</name>
        <dbReference type="ChEBI" id="CHEBI:190135"/>
    </cofactor>
    <text evidence="7">Binds 1 [2Fe-2S] cluster.</text>
</comment>
<accession>E1YFI4</accession>
<comment type="similarity">
    <text evidence="1">Belongs to the complex I 24 kDa subunit family.</text>
</comment>
<dbReference type="InterPro" id="IPR042128">
    <property type="entry name" value="NuoE_dom"/>
</dbReference>
<keyword evidence="4 7" id="KW-0408">Iron</keyword>
<evidence type="ECO:0000256" key="1">
    <source>
        <dbReference type="ARBA" id="ARBA00010643"/>
    </source>
</evidence>
<dbReference type="PANTHER" id="PTHR43342">
    <property type="entry name" value="NADH-QUINONE OXIDOREDUCTASE, E SUBUNIT"/>
    <property type="match status" value="1"/>
</dbReference>
<dbReference type="InterPro" id="IPR036249">
    <property type="entry name" value="Thioredoxin-like_sf"/>
</dbReference>
<dbReference type="PANTHER" id="PTHR43342:SF1">
    <property type="entry name" value="BIFURCATING [FEFE] HYDROGENASE GAMMA SUBUNIT"/>
    <property type="match status" value="1"/>
</dbReference>
<dbReference type="AlphaFoldDB" id="E1YFI4"/>
<evidence type="ECO:0000256" key="7">
    <source>
        <dbReference type="PIRSR" id="PIRSR000216-1"/>
    </source>
</evidence>
<dbReference type="EMBL" id="FR695872">
    <property type="protein sequence ID" value="CBX29328.1"/>
    <property type="molecule type" value="Genomic_DNA"/>
</dbReference>
<evidence type="ECO:0000313" key="8">
    <source>
        <dbReference type="EMBL" id="CBX29328.1"/>
    </source>
</evidence>
<evidence type="ECO:0000256" key="6">
    <source>
        <dbReference type="ARBA" id="ARBA00034078"/>
    </source>
</evidence>
<feature type="binding site" evidence="7">
    <location>
        <position position="134"/>
    </location>
    <ligand>
        <name>[2Fe-2S] cluster</name>
        <dbReference type="ChEBI" id="CHEBI:190135"/>
    </ligand>
</feature>
<evidence type="ECO:0000256" key="5">
    <source>
        <dbReference type="ARBA" id="ARBA00023014"/>
    </source>
</evidence>
<dbReference type="NCBIfam" id="NF005722">
    <property type="entry name" value="PRK07539.1-2"/>
    <property type="match status" value="1"/>
</dbReference>
<dbReference type="GO" id="GO:0046872">
    <property type="term" value="F:metal ion binding"/>
    <property type="evidence" value="ECO:0007669"/>
    <property type="project" value="UniProtKB-KW"/>
</dbReference>
<feature type="binding site" evidence="7">
    <location>
        <position position="89"/>
    </location>
    <ligand>
        <name>[2Fe-2S] cluster</name>
        <dbReference type="ChEBI" id="CHEBI:190135"/>
    </ligand>
</feature>
<keyword evidence="5 7" id="KW-0411">Iron-sulfur</keyword>
<dbReference type="InterPro" id="IPR041921">
    <property type="entry name" value="NuoE_N"/>
</dbReference>
<dbReference type="Gene3D" id="1.10.10.1590">
    <property type="entry name" value="NADH-quinone oxidoreductase subunit E"/>
    <property type="match status" value="1"/>
</dbReference>
<sequence>MYYFSSGGIFMGEESGGALKETLEFYSGKRNELIPILQEAQGIYGYLPEDAIKIIADFIKITIGEVYSVASFYNQFRLIPLGRNTVTICRGTACHIRGAPQIVDEIGKVLNLKEGETSEDMEYTLETVACIGCCALAPCVKINHKIHGCLEPGQAKGLFNIAPRAESN</sequence>
<dbReference type="InterPro" id="IPR028431">
    <property type="entry name" value="NADP_DH_HndA-like"/>
</dbReference>
<feature type="binding site" evidence="7">
    <location>
        <position position="130"/>
    </location>
    <ligand>
        <name>[2Fe-2S] cluster</name>
        <dbReference type="ChEBI" id="CHEBI:190135"/>
    </ligand>
</feature>
<proteinExistence type="inferred from homology"/>
<evidence type="ECO:0000256" key="4">
    <source>
        <dbReference type="ARBA" id="ARBA00023004"/>
    </source>
</evidence>
<dbReference type="Pfam" id="PF01257">
    <property type="entry name" value="2Fe-2S_thioredx"/>
    <property type="match status" value="1"/>
</dbReference>
<evidence type="ECO:0000256" key="3">
    <source>
        <dbReference type="ARBA" id="ARBA00022723"/>
    </source>
</evidence>
<keyword evidence="3 7" id="KW-0479">Metal-binding</keyword>
<dbReference type="PIRSF" id="PIRSF000216">
    <property type="entry name" value="NADH_DH_24kDa"/>
    <property type="match status" value="1"/>
</dbReference>
<reference evidence="8" key="1">
    <citation type="journal article" date="2011" name="Environ. Microbiol.">
        <title>Genomic insights into the metabolic potential of the polycyclic aromatic hydrocarbon degrading sulfate-reducing Deltaproteobacterium N47.</title>
        <authorList>
            <person name="Bergmann F."/>
            <person name="Selesi D."/>
            <person name="Weinmaier T."/>
            <person name="Tischler P."/>
            <person name="Rattei T."/>
            <person name="Meckenstock R.U."/>
        </authorList>
    </citation>
    <scope>NUCLEOTIDE SEQUENCE</scope>
</reference>
<name>E1YFI4_9BACT</name>
<keyword evidence="2 7" id="KW-0001">2Fe-2S</keyword>
<organism evidence="8">
    <name type="scientific">uncultured Desulfobacterium sp</name>
    <dbReference type="NCBI Taxonomy" id="201089"/>
    <lineage>
        <taxon>Bacteria</taxon>
        <taxon>Pseudomonadati</taxon>
        <taxon>Thermodesulfobacteriota</taxon>
        <taxon>Desulfobacteria</taxon>
        <taxon>Desulfobacterales</taxon>
        <taxon>Desulfobacteriaceae</taxon>
        <taxon>Desulfobacterium</taxon>
        <taxon>environmental samples</taxon>
    </lineage>
</organism>
<gene>
    <name evidence="8" type="ORF">N47_J03090</name>
</gene>
<dbReference type="CDD" id="cd03064">
    <property type="entry name" value="TRX_Fd_NuoE"/>
    <property type="match status" value="1"/>
</dbReference>
<dbReference type="GO" id="GO:0051537">
    <property type="term" value="F:2 iron, 2 sulfur cluster binding"/>
    <property type="evidence" value="ECO:0007669"/>
    <property type="project" value="UniProtKB-KW"/>
</dbReference>
<protein>
    <submittedName>
        <fullName evidence="8">Uncharacterized protein</fullName>
    </submittedName>
</protein>
<dbReference type="GO" id="GO:0016491">
    <property type="term" value="F:oxidoreductase activity"/>
    <property type="evidence" value="ECO:0007669"/>
    <property type="project" value="InterPro"/>
</dbReference>